<name>A0AA88AME3_FICCA</name>
<proteinExistence type="predicted"/>
<organism evidence="1 2">
    <name type="scientific">Ficus carica</name>
    <name type="common">Common fig</name>
    <dbReference type="NCBI Taxonomy" id="3494"/>
    <lineage>
        <taxon>Eukaryota</taxon>
        <taxon>Viridiplantae</taxon>
        <taxon>Streptophyta</taxon>
        <taxon>Embryophyta</taxon>
        <taxon>Tracheophyta</taxon>
        <taxon>Spermatophyta</taxon>
        <taxon>Magnoliopsida</taxon>
        <taxon>eudicotyledons</taxon>
        <taxon>Gunneridae</taxon>
        <taxon>Pentapetalae</taxon>
        <taxon>rosids</taxon>
        <taxon>fabids</taxon>
        <taxon>Rosales</taxon>
        <taxon>Moraceae</taxon>
        <taxon>Ficeae</taxon>
        <taxon>Ficus</taxon>
    </lineage>
</organism>
<sequence>MEDFLYHGGGGRCGRYITDEDLVKGRAEIGFGLLIRKAPYPKAFQSEGLSGCD</sequence>
<keyword evidence="2" id="KW-1185">Reference proteome</keyword>
<reference evidence="1" key="1">
    <citation type="submission" date="2023-07" db="EMBL/GenBank/DDBJ databases">
        <title>draft genome sequence of fig (Ficus carica).</title>
        <authorList>
            <person name="Takahashi T."/>
            <person name="Nishimura K."/>
        </authorList>
    </citation>
    <scope>NUCLEOTIDE SEQUENCE</scope>
</reference>
<dbReference type="EMBL" id="BTGU01000060">
    <property type="protein sequence ID" value="GMN55982.1"/>
    <property type="molecule type" value="Genomic_DNA"/>
</dbReference>
<comment type="caution">
    <text evidence="1">The sequence shown here is derived from an EMBL/GenBank/DDBJ whole genome shotgun (WGS) entry which is preliminary data.</text>
</comment>
<gene>
    <name evidence="1" type="ORF">TIFTF001_025099</name>
</gene>
<dbReference type="Proteomes" id="UP001187192">
    <property type="component" value="Unassembled WGS sequence"/>
</dbReference>
<protein>
    <submittedName>
        <fullName evidence="1">Uncharacterized protein</fullName>
    </submittedName>
</protein>
<dbReference type="AlphaFoldDB" id="A0AA88AME3"/>
<evidence type="ECO:0000313" key="2">
    <source>
        <dbReference type="Proteomes" id="UP001187192"/>
    </source>
</evidence>
<accession>A0AA88AME3</accession>
<evidence type="ECO:0000313" key="1">
    <source>
        <dbReference type="EMBL" id="GMN55982.1"/>
    </source>
</evidence>